<gene>
    <name evidence="1" type="ORF">P7D78_20565</name>
</gene>
<comment type="caution">
    <text evidence="1">The sequence shown here is derived from an EMBL/GenBank/DDBJ whole genome shotgun (WGS) entry which is preliminary data.</text>
</comment>
<protein>
    <recommendedName>
        <fullName evidence="3">AP2/ERF domain-containing protein</fullName>
    </recommendedName>
</protein>
<name>A0AAW8T4B9_9ENTE</name>
<reference evidence="1" key="1">
    <citation type="submission" date="2023-03" db="EMBL/GenBank/DDBJ databases">
        <authorList>
            <person name="Shen W."/>
            <person name="Cai J."/>
        </authorList>
    </citation>
    <scope>NUCLEOTIDE SEQUENCE</scope>
    <source>
        <strain evidence="1">B646-2</strain>
    </source>
</reference>
<evidence type="ECO:0000313" key="1">
    <source>
        <dbReference type="EMBL" id="MDT2540503.1"/>
    </source>
</evidence>
<dbReference type="EMBL" id="JARPXM010000048">
    <property type="protein sequence ID" value="MDT2540503.1"/>
    <property type="molecule type" value="Genomic_DNA"/>
</dbReference>
<evidence type="ECO:0000313" key="2">
    <source>
        <dbReference type="Proteomes" id="UP001249240"/>
    </source>
</evidence>
<proteinExistence type="predicted"/>
<organism evidence="1 2">
    <name type="scientific">Enterococcus raffinosus</name>
    <dbReference type="NCBI Taxonomy" id="71452"/>
    <lineage>
        <taxon>Bacteria</taxon>
        <taxon>Bacillati</taxon>
        <taxon>Bacillota</taxon>
        <taxon>Bacilli</taxon>
        <taxon>Lactobacillales</taxon>
        <taxon>Enterococcaceae</taxon>
        <taxon>Enterococcus</taxon>
    </lineage>
</organism>
<dbReference type="AlphaFoldDB" id="A0AAW8T4B9"/>
<dbReference type="Proteomes" id="UP001249240">
    <property type="component" value="Unassembled WGS sequence"/>
</dbReference>
<sequence>MTTRLKKLGLISMGKFIDLSNQRFGRLLVIERNGTDKYGHATFLCKCECGNEKTVDSGSLRNGLTKSCGCLQAEKGPPAIKARQVVKNGIKPSYFQTDKPQSNSQSGVRGVVTYKQAGKLKYRAVLTVNGTVYQKAGFKTIEEAAEYRKYLVQKYLPKD</sequence>
<accession>A0AAW8T4B9</accession>
<evidence type="ECO:0008006" key="3">
    <source>
        <dbReference type="Google" id="ProtNLM"/>
    </source>
</evidence>
<dbReference type="RefSeq" id="WP_147345540.1">
    <property type="nucleotide sequence ID" value="NZ_BTSP01000049.1"/>
</dbReference>